<evidence type="ECO:0000313" key="4">
    <source>
        <dbReference type="Proteomes" id="UP001142292"/>
    </source>
</evidence>
<accession>A0ABQ5ST16</accession>
<dbReference type="InterPro" id="IPR002587">
    <property type="entry name" value="Myo-inos-1-P_Synthase"/>
</dbReference>
<comment type="caution">
    <text evidence="3">The sequence shown here is derived from an EMBL/GenBank/DDBJ whole genome shotgun (WGS) entry which is preliminary data.</text>
</comment>
<dbReference type="Gene3D" id="3.40.50.720">
    <property type="entry name" value="NAD(P)-binding Rossmann-like Domain"/>
    <property type="match status" value="1"/>
</dbReference>
<reference evidence="3" key="1">
    <citation type="journal article" date="2014" name="Int. J. Syst. Evol. Microbiol.">
        <title>Complete genome of a new Firmicutes species belonging to the dominant human colonic microbiota ('Ruminococcus bicirculans') reveals two chromosomes and a selective capacity to utilize plant glucans.</title>
        <authorList>
            <consortium name="NISC Comparative Sequencing Program"/>
            <person name="Wegmann U."/>
            <person name="Louis P."/>
            <person name="Goesmann A."/>
            <person name="Henrissat B."/>
            <person name="Duncan S.H."/>
            <person name="Flint H.J."/>
        </authorList>
    </citation>
    <scope>NUCLEOTIDE SEQUENCE</scope>
    <source>
        <strain evidence="3">VKM Ac-1246</strain>
    </source>
</reference>
<name>A0ABQ5ST16_9ACTN</name>
<dbReference type="InterPro" id="IPR013021">
    <property type="entry name" value="Myo-inos-1-P_Synthase_GAPDH"/>
</dbReference>
<evidence type="ECO:0000256" key="1">
    <source>
        <dbReference type="ARBA" id="ARBA00010813"/>
    </source>
</evidence>
<dbReference type="InterPro" id="IPR036291">
    <property type="entry name" value="NAD(P)-bd_dom_sf"/>
</dbReference>
<feature type="domain" description="Myo-inositol-1-phosphate synthase GAPDH-like" evidence="2">
    <location>
        <begin position="225"/>
        <end position="329"/>
    </location>
</feature>
<dbReference type="SUPFAM" id="SSF55347">
    <property type="entry name" value="Glyceraldehyde-3-phosphate dehydrogenase-like, C-terminal domain"/>
    <property type="match status" value="1"/>
</dbReference>
<evidence type="ECO:0000313" key="3">
    <source>
        <dbReference type="EMBL" id="GLJ67287.1"/>
    </source>
</evidence>
<sequence length="400" mass="40990">MTGPDRGRVGLWLVGACGSVGVTSTVGALAVRAGLAGRVGLVAEQPEIAAAGLPPLDDLVIGGHDVATDSLLKRAERLAAGGVVPAAILPAIAADLAEVEGRLRTGYDPAGDEPQGAAVERLSADLVAFREKHGLERVVVVDVASTEPPADVVDGGPLAGPEALDAALAAGESPLPTSSVYVLAAYRAGCPVVSFTPSPGPRLPVLVALAERAGLPWAGSDGKTGETLLKSALAPMFATRGLQVNAWASYNMLGGGDGATLADPANAQSKLTTKAQGLEAMLGHPVDGPMHIDYVPDHGDWKTAIDHVSFEGFLGVRMSLQFTWSGCDSALAAPLVLDLARLTLRAAEVGETGPLPFGFFFKDPAGSTEHRLGSQWEELVAWCGRVGRVGRAGEAGQEAR</sequence>
<dbReference type="PIRSF" id="PIRSF015578">
    <property type="entry name" value="Myoinos-ppht_syn"/>
    <property type="match status" value="1"/>
</dbReference>
<dbReference type="SUPFAM" id="SSF51735">
    <property type="entry name" value="NAD(P)-binding Rossmann-fold domains"/>
    <property type="match status" value="1"/>
</dbReference>
<dbReference type="PANTHER" id="PTHR11510">
    <property type="entry name" value="MYO-INOSITOL-1 PHOSPHATE SYNTHASE"/>
    <property type="match status" value="1"/>
</dbReference>
<organism evidence="3 4">
    <name type="scientific">Nocardioides luteus</name>
    <dbReference type="NCBI Taxonomy" id="1844"/>
    <lineage>
        <taxon>Bacteria</taxon>
        <taxon>Bacillati</taxon>
        <taxon>Actinomycetota</taxon>
        <taxon>Actinomycetes</taxon>
        <taxon>Propionibacteriales</taxon>
        <taxon>Nocardioidaceae</taxon>
        <taxon>Nocardioides</taxon>
    </lineage>
</organism>
<dbReference type="Gene3D" id="3.30.360.10">
    <property type="entry name" value="Dihydrodipicolinate Reductase, domain 2"/>
    <property type="match status" value="1"/>
</dbReference>
<dbReference type="Pfam" id="PF01658">
    <property type="entry name" value="Inos-1-P_synth"/>
    <property type="match status" value="1"/>
</dbReference>
<gene>
    <name evidence="3" type="ORF">GCM10017579_13230</name>
</gene>
<dbReference type="EMBL" id="BSEL01000003">
    <property type="protein sequence ID" value="GLJ67287.1"/>
    <property type="molecule type" value="Genomic_DNA"/>
</dbReference>
<keyword evidence="4" id="KW-1185">Reference proteome</keyword>
<dbReference type="RefSeq" id="WP_189119346.1">
    <property type="nucleotide sequence ID" value="NZ_BMRK01000012.1"/>
</dbReference>
<dbReference type="Pfam" id="PF07994">
    <property type="entry name" value="NAD_binding_5"/>
    <property type="match status" value="1"/>
</dbReference>
<comment type="similarity">
    <text evidence="1">Belongs to the myo-inositol 1-phosphate synthase family.</text>
</comment>
<dbReference type="Proteomes" id="UP001142292">
    <property type="component" value="Unassembled WGS sequence"/>
</dbReference>
<evidence type="ECO:0000259" key="2">
    <source>
        <dbReference type="Pfam" id="PF01658"/>
    </source>
</evidence>
<proteinExistence type="inferred from homology"/>
<reference evidence="3" key="2">
    <citation type="submission" date="2023-01" db="EMBL/GenBank/DDBJ databases">
        <authorList>
            <person name="Sun Q."/>
            <person name="Evtushenko L."/>
        </authorList>
    </citation>
    <scope>NUCLEOTIDE SEQUENCE</scope>
    <source>
        <strain evidence="3">VKM Ac-1246</strain>
    </source>
</reference>
<protein>
    <submittedName>
        <fullName evidence="3">Myo-inositol-1-phosphate synthase</fullName>
    </submittedName>
</protein>